<dbReference type="InterPro" id="IPR001647">
    <property type="entry name" value="HTH_TetR"/>
</dbReference>
<organism evidence="4 5">
    <name type="scientific">Microbispora bryophytorum</name>
    <dbReference type="NCBI Taxonomy" id="1460882"/>
    <lineage>
        <taxon>Bacteria</taxon>
        <taxon>Bacillati</taxon>
        <taxon>Actinomycetota</taxon>
        <taxon>Actinomycetes</taxon>
        <taxon>Streptosporangiales</taxon>
        <taxon>Streptosporangiaceae</taxon>
        <taxon>Microbispora</taxon>
    </lineage>
</organism>
<dbReference type="InterPro" id="IPR050109">
    <property type="entry name" value="HTH-type_TetR-like_transc_reg"/>
</dbReference>
<dbReference type="AlphaFoldDB" id="A0A8H9GUS0"/>
<dbReference type="Gene3D" id="1.10.357.10">
    <property type="entry name" value="Tetracycline Repressor, domain 2"/>
    <property type="match status" value="1"/>
</dbReference>
<evidence type="ECO:0000256" key="1">
    <source>
        <dbReference type="ARBA" id="ARBA00023125"/>
    </source>
</evidence>
<accession>A0A8H9GUS0</accession>
<reference evidence="4" key="1">
    <citation type="journal article" date="2014" name="Int. J. Syst. Evol. Microbiol.">
        <title>Complete genome sequence of Corynebacterium casei LMG S-19264T (=DSM 44701T), isolated from a smear-ripened cheese.</title>
        <authorList>
            <consortium name="US DOE Joint Genome Institute (JGI-PGF)"/>
            <person name="Walter F."/>
            <person name="Albersmeier A."/>
            <person name="Kalinowski J."/>
            <person name="Ruckert C."/>
        </authorList>
    </citation>
    <scope>NUCLEOTIDE SEQUENCE</scope>
    <source>
        <strain evidence="4">CGMCC 4.7138</strain>
    </source>
</reference>
<dbReference type="Proteomes" id="UP000653480">
    <property type="component" value="Unassembled WGS sequence"/>
</dbReference>
<evidence type="ECO:0000313" key="4">
    <source>
        <dbReference type="EMBL" id="GGO00927.1"/>
    </source>
</evidence>
<feature type="DNA-binding region" description="H-T-H motif" evidence="2">
    <location>
        <begin position="22"/>
        <end position="41"/>
    </location>
</feature>
<name>A0A8H9GUS0_9ACTN</name>
<dbReference type="PANTHER" id="PTHR30055">
    <property type="entry name" value="HTH-TYPE TRANSCRIPTIONAL REGULATOR RUTR"/>
    <property type="match status" value="1"/>
</dbReference>
<reference evidence="4" key="2">
    <citation type="submission" date="2020-09" db="EMBL/GenBank/DDBJ databases">
        <authorList>
            <person name="Sun Q."/>
            <person name="Zhou Y."/>
        </authorList>
    </citation>
    <scope>NUCLEOTIDE SEQUENCE</scope>
    <source>
        <strain evidence="4">CGMCC 4.7138</strain>
    </source>
</reference>
<dbReference type="SUPFAM" id="SSF46689">
    <property type="entry name" value="Homeodomain-like"/>
    <property type="match status" value="1"/>
</dbReference>
<dbReference type="GO" id="GO:0000976">
    <property type="term" value="F:transcription cis-regulatory region binding"/>
    <property type="evidence" value="ECO:0007669"/>
    <property type="project" value="TreeGrafter"/>
</dbReference>
<sequence length="196" mass="21537">MHERLLETADRLFYAQGIHAVGIDRVIAESSVAKSTMYVHFRTKEDLVAEYLRRRSDIMRARVTQEVEARAQGPVEERILSVFDVLHKVISEPGFRGCAFANAAAEYPHHAGIQEAIAYDRTWLPALLSGLLGPVRADNDDELVAALVQVYDGANAAAHLDRSATSARTARKTAELLLATRKPATDSNRTAAAEGR</sequence>
<evidence type="ECO:0000313" key="5">
    <source>
        <dbReference type="Proteomes" id="UP000653480"/>
    </source>
</evidence>
<dbReference type="GO" id="GO:0003700">
    <property type="term" value="F:DNA-binding transcription factor activity"/>
    <property type="evidence" value="ECO:0007669"/>
    <property type="project" value="TreeGrafter"/>
</dbReference>
<dbReference type="PANTHER" id="PTHR30055:SF200">
    <property type="entry name" value="HTH-TYPE TRANSCRIPTIONAL REPRESSOR BDCR"/>
    <property type="match status" value="1"/>
</dbReference>
<comment type="caution">
    <text evidence="4">The sequence shown here is derived from an EMBL/GenBank/DDBJ whole genome shotgun (WGS) entry which is preliminary data.</text>
</comment>
<proteinExistence type="predicted"/>
<dbReference type="PROSITE" id="PS50977">
    <property type="entry name" value="HTH_TETR_2"/>
    <property type="match status" value="1"/>
</dbReference>
<evidence type="ECO:0000256" key="2">
    <source>
        <dbReference type="PROSITE-ProRule" id="PRU00335"/>
    </source>
</evidence>
<gene>
    <name evidence="4" type="ORF">GCM10011574_08160</name>
</gene>
<evidence type="ECO:0000259" key="3">
    <source>
        <dbReference type="PROSITE" id="PS50977"/>
    </source>
</evidence>
<keyword evidence="5" id="KW-1185">Reference proteome</keyword>
<protein>
    <submittedName>
        <fullName evidence="4">TetR family transcriptional regulator</fullName>
    </submittedName>
</protein>
<dbReference type="PRINTS" id="PR00455">
    <property type="entry name" value="HTHTETR"/>
</dbReference>
<dbReference type="Pfam" id="PF00440">
    <property type="entry name" value="TetR_N"/>
    <property type="match status" value="1"/>
</dbReference>
<dbReference type="InterPro" id="IPR036271">
    <property type="entry name" value="Tet_transcr_reg_TetR-rel_C_sf"/>
</dbReference>
<keyword evidence="1 2" id="KW-0238">DNA-binding</keyword>
<dbReference type="InterPro" id="IPR009057">
    <property type="entry name" value="Homeodomain-like_sf"/>
</dbReference>
<dbReference type="SUPFAM" id="SSF48498">
    <property type="entry name" value="Tetracyclin repressor-like, C-terminal domain"/>
    <property type="match status" value="1"/>
</dbReference>
<feature type="domain" description="HTH tetR-type" evidence="3">
    <location>
        <begin position="1"/>
        <end position="59"/>
    </location>
</feature>
<dbReference type="EMBL" id="BMMN01000001">
    <property type="protein sequence ID" value="GGO00927.1"/>
    <property type="molecule type" value="Genomic_DNA"/>
</dbReference>